<dbReference type="InterPro" id="IPR036291">
    <property type="entry name" value="NAD(P)-bd_dom_sf"/>
</dbReference>
<dbReference type="RefSeq" id="WP_382420471.1">
    <property type="nucleotide sequence ID" value="NZ_JBHSCW010000001.1"/>
</dbReference>
<dbReference type="PANTHER" id="PTHR43103:SF3">
    <property type="entry name" value="ADP-L-GLYCERO-D-MANNO-HEPTOSE-6-EPIMERASE"/>
    <property type="match status" value="1"/>
</dbReference>
<evidence type="ECO:0000256" key="2">
    <source>
        <dbReference type="ARBA" id="ARBA00023277"/>
    </source>
</evidence>
<proteinExistence type="predicted"/>
<dbReference type="Proteomes" id="UP001595799">
    <property type="component" value="Unassembled WGS sequence"/>
</dbReference>
<dbReference type="InterPro" id="IPR020904">
    <property type="entry name" value="Sc_DH/Rdtase_CS"/>
</dbReference>
<keyword evidence="1" id="KW-0521">NADP</keyword>
<keyword evidence="2" id="KW-0119">Carbohydrate metabolism</keyword>
<sequence length="188" mass="20391">MTKTVVVTGAGGLIGRPLIWALADRGFKVIALDRDVVEFSHRNVQSYAAELTDIPRAHAILKSSNADALVHCGAISGPMVSNDNPFWICETNIRGTANLLEAARIHEVQRFIYCSSIAAYGPTAEGPIPEEYPLFPTNVYGASKAASEHLLAGYRYQHGLEGLALRIGWSMALDDGLHARFVKASRVD</sequence>
<dbReference type="Gene3D" id="3.40.50.720">
    <property type="entry name" value="NAD(P)-binding Rossmann-like Domain"/>
    <property type="match status" value="1"/>
</dbReference>
<evidence type="ECO:0000256" key="1">
    <source>
        <dbReference type="ARBA" id="ARBA00022857"/>
    </source>
</evidence>
<protein>
    <submittedName>
        <fullName evidence="4">NAD-dependent epimerase/dehydratase family protein</fullName>
    </submittedName>
</protein>
<accession>A0ABV8UHZ4</accession>
<dbReference type="SUPFAM" id="SSF51735">
    <property type="entry name" value="NAD(P)-binding Rossmann-fold domains"/>
    <property type="match status" value="1"/>
</dbReference>
<dbReference type="Pfam" id="PF01370">
    <property type="entry name" value="Epimerase"/>
    <property type="match status" value="1"/>
</dbReference>
<dbReference type="EMBL" id="JBHSCW010000001">
    <property type="protein sequence ID" value="MFC4350230.1"/>
    <property type="molecule type" value="Genomic_DNA"/>
</dbReference>
<evidence type="ECO:0000313" key="4">
    <source>
        <dbReference type="EMBL" id="MFC4350230.1"/>
    </source>
</evidence>
<dbReference type="PANTHER" id="PTHR43103">
    <property type="entry name" value="NUCLEOSIDE-DIPHOSPHATE-SUGAR EPIMERASE"/>
    <property type="match status" value="1"/>
</dbReference>
<keyword evidence="5" id="KW-1185">Reference proteome</keyword>
<evidence type="ECO:0000259" key="3">
    <source>
        <dbReference type="Pfam" id="PF01370"/>
    </source>
</evidence>
<evidence type="ECO:0000313" key="5">
    <source>
        <dbReference type="Proteomes" id="UP001595799"/>
    </source>
</evidence>
<dbReference type="PROSITE" id="PS00061">
    <property type="entry name" value="ADH_SHORT"/>
    <property type="match status" value="1"/>
</dbReference>
<organism evidence="4 5">
    <name type="scientific">Fodinicurvata halophila</name>
    <dbReference type="NCBI Taxonomy" id="1419723"/>
    <lineage>
        <taxon>Bacteria</taxon>
        <taxon>Pseudomonadati</taxon>
        <taxon>Pseudomonadota</taxon>
        <taxon>Alphaproteobacteria</taxon>
        <taxon>Rhodospirillales</taxon>
        <taxon>Rhodovibrionaceae</taxon>
        <taxon>Fodinicurvata</taxon>
    </lineage>
</organism>
<gene>
    <name evidence="4" type="ORF">ACFOW6_01610</name>
</gene>
<comment type="caution">
    <text evidence="4">The sequence shown here is derived from an EMBL/GenBank/DDBJ whole genome shotgun (WGS) entry which is preliminary data.</text>
</comment>
<name>A0ABV8UHZ4_9PROT</name>
<reference evidence="5" key="1">
    <citation type="journal article" date="2019" name="Int. J. Syst. Evol. Microbiol.">
        <title>The Global Catalogue of Microorganisms (GCM) 10K type strain sequencing project: providing services to taxonomists for standard genome sequencing and annotation.</title>
        <authorList>
            <consortium name="The Broad Institute Genomics Platform"/>
            <consortium name="The Broad Institute Genome Sequencing Center for Infectious Disease"/>
            <person name="Wu L."/>
            <person name="Ma J."/>
        </authorList>
    </citation>
    <scope>NUCLEOTIDE SEQUENCE [LARGE SCALE GENOMIC DNA]</scope>
    <source>
        <strain evidence="5">CECT 8472</strain>
    </source>
</reference>
<feature type="domain" description="NAD-dependent epimerase/dehydratase" evidence="3">
    <location>
        <begin position="5"/>
        <end position="167"/>
    </location>
</feature>
<dbReference type="InterPro" id="IPR001509">
    <property type="entry name" value="Epimerase_deHydtase"/>
</dbReference>
<dbReference type="CDD" id="cd08946">
    <property type="entry name" value="SDR_e"/>
    <property type="match status" value="1"/>
</dbReference>